<dbReference type="InterPro" id="IPR016181">
    <property type="entry name" value="Acyl_CoA_acyltransferase"/>
</dbReference>
<feature type="domain" description="N-acetyltransferase" evidence="1">
    <location>
        <begin position="162"/>
        <end position="312"/>
    </location>
</feature>
<dbReference type="InterPro" id="IPR050276">
    <property type="entry name" value="MshD_Acetyltransferase"/>
</dbReference>
<sequence length="312" mass="35559">MKIVKYDNESKIDAMVEIAEQSRKKFYPNNPPLTKDRIHDVMKTIYVNSTLEADSIFAMDDDGKVIGFAGLMRTEVAKDPWILLCNVLPEVETEEIWTQLITTVLNQAKEQNAPGIKITSDKMRPILNNALKTLNFTPDHYIYSLNLKNLNNIPKVTIPKGIEIKVADKIIDPKQHVSVMNEAYENKDEWIPDTPENIQDWEAMQKKTFDPVHFYAYKGKKIVGACNVLDSKQDNVSRFIGSIGVRKKYQNQGIGEALMGTALQNLNKRGNKMVQFNTSGKNTSDIELPTKFGFEEDINKTQVVYKIDTRKI</sequence>
<dbReference type="SUPFAM" id="SSF55729">
    <property type="entry name" value="Acyl-CoA N-acyltransferases (Nat)"/>
    <property type="match status" value="1"/>
</dbReference>
<dbReference type="Pfam" id="PF00583">
    <property type="entry name" value="Acetyltransf_1"/>
    <property type="match status" value="1"/>
</dbReference>
<keyword evidence="3" id="KW-1185">Reference proteome</keyword>
<dbReference type="EMBL" id="CP104013">
    <property type="protein sequence ID" value="UYP46090.1"/>
    <property type="molecule type" value="Genomic_DNA"/>
</dbReference>
<name>A0ABY6HRF9_9ARCH</name>
<protein>
    <recommendedName>
        <fullName evidence="1">N-acetyltransferase domain-containing protein</fullName>
    </recommendedName>
</protein>
<accession>A0ABY6HRF9</accession>
<dbReference type="CDD" id="cd04301">
    <property type="entry name" value="NAT_SF"/>
    <property type="match status" value="2"/>
</dbReference>
<dbReference type="InterPro" id="IPR000182">
    <property type="entry name" value="GNAT_dom"/>
</dbReference>
<dbReference type="PANTHER" id="PTHR43617">
    <property type="entry name" value="L-AMINO ACID N-ACETYLTRANSFERASE"/>
    <property type="match status" value="1"/>
</dbReference>
<dbReference type="Gene3D" id="3.40.630.30">
    <property type="match status" value="2"/>
</dbReference>
<evidence type="ECO:0000313" key="2">
    <source>
        <dbReference type="EMBL" id="UYP46090.1"/>
    </source>
</evidence>
<reference evidence="2" key="1">
    <citation type="submission" date="2022-09" db="EMBL/GenBank/DDBJ databases">
        <title>Actin cytoskeleton and complex cell architecture in an #Asgard archaeon.</title>
        <authorList>
            <person name="Ponce Toledo R.I."/>
            <person name="Schleper C."/>
            <person name="Rodrigues Oliveira T."/>
            <person name="Wollweber F."/>
            <person name="Xu J."/>
            <person name="Rittmann S."/>
            <person name="Klingl A."/>
            <person name="Pilhofer M."/>
        </authorList>
    </citation>
    <scope>NUCLEOTIDE SEQUENCE</scope>
    <source>
        <strain evidence="2">B-35</strain>
    </source>
</reference>
<dbReference type="Proteomes" id="UP001208689">
    <property type="component" value="Chromosome"/>
</dbReference>
<organism evidence="2 3">
    <name type="scientific">Candidatus Lokiarchaeum ossiferum</name>
    <dbReference type="NCBI Taxonomy" id="2951803"/>
    <lineage>
        <taxon>Archaea</taxon>
        <taxon>Promethearchaeati</taxon>
        <taxon>Promethearchaeota</taxon>
        <taxon>Promethearchaeia</taxon>
        <taxon>Promethearchaeales</taxon>
        <taxon>Promethearchaeaceae</taxon>
        <taxon>Candidatus Lokiarchaeum</taxon>
    </lineage>
</organism>
<evidence type="ECO:0000259" key="1">
    <source>
        <dbReference type="PROSITE" id="PS51186"/>
    </source>
</evidence>
<dbReference type="PROSITE" id="PS51186">
    <property type="entry name" value="GNAT"/>
    <property type="match status" value="1"/>
</dbReference>
<evidence type="ECO:0000313" key="3">
    <source>
        <dbReference type="Proteomes" id="UP001208689"/>
    </source>
</evidence>
<gene>
    <name evidence="2" type="ORF">NEF87_002375</name>
</gene>
<proteinExistence type="predicted"/>